<dbReference type="GO" id="GO:0005509">
    <property type="term" value="F:calcium ion binding"/>
    <property type="evidence" value="ECO:0007669"/>
    <property type="project" value="InterPro"/>
</dbReference>
<dbReference type="InterPro" id="IPR018247">
    <property type="entry name" value="EF_Hand_1_Ca_BS"/>
</dbReference>
<dbReference type="InterPro" id="IPR002048">
    <property type="entry name" value="EF_hand_dom"/>
</dbReference>
<evidence type="ECO:0000313" key="5">
    <source>
        <dbReference type="Proteomes" id="UP000694383"/>
    </source>
</evidence>
<dbReference type="InterPro" id="IPR011992">
    <property type="entry name" value="EF-hand-dom_pair"/>
</dbReference>
<dbReference type="SUPFAM" id="SSF47473">
    <property type="entry name" value="EF-hand"/>
    <property type="match status" value="1"/>
</dbReference>
<reference evidence="4" key="2">
    <citation type="submission" date="2025-09" db="UniProtKB">
        <authorList>
            <consortium name="Ensembl"/>
        </authorList>
    </citation>
    <scope>IDENTIFICATION</scope>
</reference>
<dbReference type="PANTHER" id="PTHR11639">
    <property type="entry name" value="S100 CALCIUM-BINDING PROTEIN"/>
    <property type="match status" value="1"/>
</dbReference>
<dbReference type="GeneTree" id="ENSGT01030000234835"/>
<dbReference type="GO" id="GO:0048471">
    <property type="term" value="C:perinuclear region of cytoplasm"/>
    <property type="evidence" value="ECO:0007669"/>
    <property type="project" value="TreeGrafter"/>
</dbReference>
<protein>
    <recommendedName>
        <fullName evidence="3">EF-hand domain-containing protein</fullName>
    </recommendedName>
</protein>
<dbReference type="GO" id="GO:0048306">
    <property type="term" value="F:calcium-dependent protein binding"/>
    <property type="evidence" value="ECO:0007669"/>
    <property type="project" value="TreeGrafter"/>
</dbReference>
<sequence>MAISIHFTPEFTSVCSVPFSSLYVDMDSAIKTVVTTFLGSARGEESLNNQSFQKLIQKNLSSIMEDTDRQSSIREMQQGLDNNSDGKVSFQEYLNLIGYLANSVSQKKCEGNADSS</sequence>
<dbReference type="AlphaFoldDB" id="A0A8C7YD97"/>
<evidence type="ECO:0000256" key="2">
    <source>
        <dbReference type="ARBA" id="ARBA00022837"/>
    </source>
</evidence>
<dbReference type="Ensembl" id="ENSOSIT00000026186.1">
    <property type="protein sequence ID" value="ENSOSIP00000024815.1"/>
    <property type="gene ID" value="ENSOSIG00000013040.1"/>
</dbReference>
<dbReference type="PROSITE" id="PS00018">
    <property type="entry name" value="EF_HAND_1"/>
    <property type="match status" value="1"/>
</dbReference>
<dbReference type="Proteomes" id="UP000694383">
    <property type="component" value="Unplaced"/>
</dbReference>
<accession>A0A8C7YD97</accession>
<dbReference type="PANTHER" id="PTHR11639:SF115">
    <property type="entry name" value="S100 CALCIUM-BINDING PROTEIN U-RELATED"/>
    <property type="match status" value="1"/>
</dbReference>
<organism evidence="4 5">
    <name type="scientific">Oryzias sinensis</name>
    <name type="common">Chinese medaka</name>
    <dbReference type="NCBI Taxonomy" id="183150"/>
    <lineage>
        <taxon>Eukaryota</taxon>
        <taxon>Metazoa</taxon>
        <taxon>Chordata</taxon>
        <taxon>Craniata</taxon>
        <taxon>Vertebrata</taxon>
        <taxon>Euteleostomi</taxon>
        <taxon>Actinopterygii</taxon>
        <taxon>Neopterygii</taxon>
        <taxon>Teleostei</taxon>
        <taxon>Neoteleostei</taxon>
        <taxon>Acanthomorphata</taxon>
        <taxon>Ovalentaria</taxon>
        <taxon>Atherinomorphae</taxon>
        <taxon>Beloniformes</taxon>
        <taxon>Adrianichthyidae</taxon>
        <taxon>Oryziinae</taxon>
        <taxon>Oryzias</taxon>
    </lineage>
</organism>
<keyword evidence="1" id="KW-0479">Metal-binding</keyword>
<name>A0A8C7YD97_9TELE</name>
<reference evidence="4" key="1">
    <citation type="submission" date="2025-08" db="UniProtKB">
        <authorList>
            <consortium name="Ensembl"/>
        </authorList>
    </citation>
    <scope>IDENTIFICATION</scope>
</reference>
<evidence type="ECO:0000256" key="1">
    <source>
        <dbReference type="ARBA" id="ARBA00022723"/>
    </source>
</evidence>
<dbReference type="PROSITE" id="PS50222">
    <property type="entry name" value="EF_HAND_2"/>
    <property type="match status" value="1"/>
</dbReference>
<keyword evidence="5" id="KW-1185">Reference proteome</keyword>
<evidence type="ECO:0000313" key="4">
    <source>
        <dbReference type="Ensembl" id="ENSOSIP00000024815.1"/>
    </source>
</evidence>
<keyword evidence="2" id="KW-0106">Calcium</keyword>
<dbReference type="InterPro" id="IPR013787">
    <property type="entry name" value="S100_Ca-bd_sub"/>
</dbReference>
<proteinExistence type="predicted"/>
<evidence type="ECO:0000259" key="3">
    <source>
        <dbReference type="PROSITE" id="PS50222"/>
    </source>
</evidence>
<dbReference type="GO" id="GO:0005615">
    <property type="term" value="C:extracellular space"/>
    <property type="evidence" value="ECO:0007669"/>
    <property type="project" value="TreeGrafter"/>
</dbReference>
<feature type="domain" description="EF-hand" evidence="3">
    <location>
        <begin position="68"/>
        <end position="103"/>
    </location>
</feature>
<dbReference type="SMART" id="SM01394">
    <property type="entry name" value="S_100"/>
    <property type="match status" value="1"/>
</dbReference>
<dbReference type="Gene3D" id="1.10.238.10">
    <property type="entry name" value="EF-hand"/>
    <property type="match status" value="1"/>
</dbReference>